<feature type="domain" description="Major facilitator superfamily (MFS) profile" evidence="8">
    <location>
        <begin position="21"/>
        <end position="450"/>
    </location>
</feature>
<dbReference type="RefSeq" id="WP_231116013.1">
    <property type="nucleotide sequence ID" value="NZ_SGXD01000001.1"/>
</dbReference>
<feature type="transmembrane region" description="Helical" evidence="7">
    <location>
        <begin position="207"/>
        <end position="224"/>
    </location>
</feature>
<evidence type="ECO:0000256" key="1">
    <source>
        <dbReference type="ARBA" id="ARBA00004651"/>
    </source>
</evidence>
<feature type="transmembrane region" description="Helical" evidence="7">
    <location>
        <begin position="57"/>
        <end position="75"/>
    </location>
</feature>
<dbReference type="InterPro" id="IPR036259">
    <property type="entry name" value="MFS_trans_sf"/>
</dbReference>
<dbReference type="PANTHER" id="PTHR42718:SF47">
    <property type="entry name" value="METHYL VIOLOGEN RESISTANCE PROTEIN SMVA"/>
    <property type="match status" value="1"/>
</dbReference>
<keyword evidence="10" id="KW-1185">Reference proteome</keyword>
<keyword evidence="6 7" id="KW-0472">Membrane</keyword>
<keyword evidence="4 7" id="KW-0812">Transmembrane</keyword>
<feature type="transmembrane region" description="Helical" evidence="7">
    <location>
        <begin position="145"/>
        <end position="165"/>
    </location>
</feature>
<feature type="transmembrane region" description="Helical" evidence="7">
    <location>
        <begin position="339"/>
        <end position="360"/>
    </location>
</feature>
<feature type="transmembrane region" description="Helical" evidence="7">
    <location>
        <begin position="452"/>
        <end position="480"/>
    </location>
</feature>
<evidence type="ECO:0000256" key="7">
    <source>
        <dbReference type="SAM" id="Phobius"/>
    </source>
</evidence>
<keyword evidence="5 7" id="KW-1133">Transmembrane helix</keyword>
<name>A0A4Q7NWS3_9ACTN</name>
<dbReference type="EMBL" id="SGXD01000001">
    <property type="protein sequence ID" value="RZS91368.1"/>
    <property type="molecule type" value="Genomic_DNA"/>
</dbReference>
<evidence type="ECO:0000256" key="5">
    <source>
        <dbReference type="ARBA" id="ARBA00022989"/>
    </source>
</evidence>
<dbReference type="InterPro" id="IPR011701">
    <property type="entry name" value="MFS"/>
</dbReference>
<dbReference type="Pfam" id="PF07690">
    <property type="entry name" value="MFS_1"/>
    <property type="match status" value="1"/>
</dbReference>
<sequence>MAVQLAPAESARVSDRRAWAGLAVLVLPCLVVSMDAQVLDLAVPALSADLRPSGAELLWIVDSYALVVAALLVPMGALGDRVGRRRVLLWGGACFALASLLAASASSPLVLVLARLLLGASGATLMPSTLSLVRALFPDPGRRSAALGVWAASFALGGVVGPLVGGVLLAAAWWGAVFLVAVPVMALLLVLGPVVLPEVREPHTRRVDLPSVGLLLAAVLPAVWGVEQAGQDGVRTAYALAGAAGVLVGVAFLRRQARLEHPLLDLDLLRRRGSAVPLGVNALAFAVLYATEVLVSQYLQLVLGMSALRAAAWGVPGAAAYGVSSLLCPLALRRVGRVPVLAAGLVLSAVGSGVLVSLPWGGGLPAVVGSSVVAAVGLAPVYVVTTDAVVASAPVSRAGAASAVSEAGAELGGALGIAVLGSASLALFRYAAPGAGTTLAAAVAVDPERAGRAAAVALAVVEGLGAVGLVGAAAAVLALLGRRPTAAAPAPPP</sequence>
<evidence type="ECO:0000256" key="6">
    <source>
        <dbReference type="ARBA" id="ARBA00023136"/>
    </source>
</evidence>
<protein>
    <submittedName>
        <fullName evidence="9">DHA2 family multidrug resistance protein-like MFS transporter</fullName>
    </submittedName>
</protein>
<evidence type="ECO:0000256" key="4">
    <source>
        <dbReference type="ARBA" id="ARBA00022692"/>
    </source>
</evidence>
<keyword evidence="2" id="KW-0813">Transport</keyword>
<dbReference type="Proteomes" id="UP000293638">
    <property type="component" value="Unassembled WGS sequence"/>
</dbReference>
<dbReference type="SUPFAM" id="SSF103473">
    <property type="entry name" value="MFS general substrate transporter"/>
    <property type="match status" value="1"/>
</dbReference>
<feature type="transmembrane region" description="Helical" evidence="7">
    <location>
        <begin position="87"/>
        <end position="106"/>
    </location>
</feature>
<dbReference type="Gene3D" id="1.20.1720.10">
    <property type="entry name" value="Multidrug resistance protein D"/>
    <property type="match status" value="1"/>
</dbReference>
<proteinExistence type="predicted"/>
<feature type="transmembrane region" description="Helical" evidence="7">
    <location>
        <begin position="171"/>
        <end position="195"/>
    </location>
</feature>
<dbReference type="Gene3D" id="1.20.1250.20">
    <property type="entry name" value="MFS general substrate transporter like domains"/>
    <property type="match status" value="1"/>
</dbReference>
<feature type="transmembrane region" description="Helical" evidence="7">
    <location>
        <begin position="366"/>
        <end position="390"/>
    </location>
</feature>
<evidence type="ECO:0000259" key="8">
    <source>
        <dbReference type="PROSITE" id="PS50850"/>
    </source>
</evidence>
<reference evidence="9 10" key="1">
    <citation type="submission" date="2019-02" db="EMBL/GenBank/DDBJ databases">
        <title>Genomic Encyclopedia of Type Strains, Phase IV (KMG-IV): sequencing the most valuable type-strain genomes for metagenomic binning, comparative biology and taxonomic classification.</title>
        <authorList>
            <person name="Goeker M."/>
        </authorList>
    </citation>
    <scope>NUCLEOTIDE SEQUENCE [LARGE SCALE GENOMIC DNA]</scope>
    <source>
        <strain evidence="9 10">DSM 45622</strain>
    </source>
</reference>
<feature type="transmembrane region" description="Helical" evidence="7">
    <location>
        <begin position="112"/>
        <end position="133"/>
    </location>
</feature>
<evidence type="ECO:0000313" key="10">
    <source>
        <dbReference type="Proteomes" id="UP000293638"/>
    </source>
</evidence>
<dbReference type="AlphaFoldDB" id="A0A4Q7NWS3"/>
<dbReference type="GO" id="GO:0005886">
    <property type="term" value="C:plasma membrane"/>
    <property type="evidence" value="ECO:0007669"/>
    <property type="project" value="UniProtKB-SubCell"/>
</dbReference>
<evidence type="ECO:0000256" key="3">
    <source>
        <dbReference type="ARBA" id="ARBA00022475"/>
    </source>
</evidence>
<comment type="caution">
    <text evidence="9">The sequence shown here is derived from an EMBL/GenBank/DDBJ whole genome shotgun (WGS) entry which is preliminary data.</text>
</comment>
<evidence type="ECO:0000256" key="2">
    <source>
        <dbReference type="ARBA" id="ARBA00022448"/>
    </source>
</evidence>
<comment type="subcellular location">
    <subcellularLocation>
        <location evidence="1">Cell membrane</location>
        <topology evidence="1">Multi-pass membrane protein</topology>
    </subcellularLocation>
</comment>
<dbReference type="PANTHER" id="PTHR42718">
    <property type="entry name" value="MAJOR FACILITATOR SUPERFAMILY MULTIDRUG TRANSPORTER MFSC"/>
    <property type="match status" value="1"/>
</dbReference>
<gene>
    <name evidence="9" type="ORF">EV189_0609</name>
</gene>
<dbReference type="PROSITE" id="PS50850">
    <property type="entry name" value="MFS"/>
    <property type="match status" value="1"/>
</dbReference>
<feature type="transmembrane region" description="Helical" evidence="7">
    <location>
        <begin position="311"/>
        <end position="332"/>
    </location>
</feature>
<feature type="transmembrane region" description="Helical" evidence="7">
    <location>
        <begin position="236"/>
        <end position="253"/>
    </location>
</feature>
<dbReference type="InterPro" id="IPR020846">
    <property type="entry name" value="MFS_dom"/>
</dbReference>
<dbReference type="GO" id="GO:0022857">
    <property type="term" value="F:transmembrane transporter activity"/>
    <property type="evidence" value="ECO:0007669"/>
    <property type="project" value="InterPro"/>
</dbReference>
<evidence type="ECO:0000313" key="9">
    <source>
        <dbReference type="EMBL" id="RZS91368.1"/>
    </source>
</evidence>
<feature type="transmembrane region" description="Helical" evidence="7">
    <location>
        <begin position="274"/>
        <end position="291"/>
    </location>
</feature>
<organism evidence="9 10">
    <name type="scientific">Motilibacter rhizosphaerae</name>
    <dbReference type="NCBI Taxonomy" id="598652"/>
    <lineage>
        <taxon>Bacteria</taxon>
        <taxon>Bacillati</taxon>
        <taxon>Actinomycetota</taxon>
        <taxon>Actinomycetes</taxon>
        <taxon>Motilibacterales</taxon>
        <taxon>Motilibacteraceae</taxon>
        <taxon>Motilibacter</taxon>
    </lineage>
</organism>
<keyword evidence="3" id="KW-1003">Cell membrane</keyword>
<accession>A0A4Q7NWS3</accession>